<dbReference type="Gene3D" id="3.40.50.1010">
    <property type="entry name" value="5'-nuclease"/>
    <property type="match status" value="1"/>
</dbReference>
<keyword evidence="4" id="KW-0479">Metal-binding</keyword>
<evidence type="ECO:0000256" key="1">
    <source>
        <dbReference type="ARBA" id="ARBA00001946"/>
    </source>
</evidence>
<evidence type="ECO:0000256" key="3">
    <source>
        <dbReference type="ARBA" id="ARBA00022722"/>
    </source>
</evidence>
<accession>A0A5K8AII6</accession>
<dbReference type="InterPro" id="IPR050556">
    <property type="entry name" value="Type_II_TA_system_RNase"/>
</dbReference>
<name>A0A5K8AII6_9BACT</name>
<keyword evidence="2" id="KW-1277">Toxin-antitoxin system</keyword>
<keyword evidence="3" id="KW-0540">Nuclease</keyword>
<dbReference type="SUPFAM" id="SSF88723">
    <property type="entry name" value="PIN domain-like"/>
    <property type="match status" value="1"/>
</dbReference>
<dbReference type="Pfam" id="PF01850">
    <property type="entry name" value="PIN"/>
    <property type="match status" value="1"/>
</dbReference>
<evidence type="ECO:0000259" key="8">
    <source>
        <dbReference type="Pfam" id="PF01850"/>
    </source>
</evidence>
<dbReference type="GO" id="GO:0016787">
    <property type="term" value="F:hydrolase activity"/>
    <property type="evidence" value="ECO:0007669"/>
    <property type="project" value="UniProtKB-KW"/>
</dbReference>
<dbReference type="CDD" id="cd18741">
    <property type="entry name" value="PIN_VapC4-5_FitB-like"/>
    <property type="match status" value="1"/>
</dbReference>
<dbReference type="PANTHER" id="PTHR33653">
    <property type="entry name" value="RIBONUCLEASE VAPC2"/>
    <property type="match status" value="1"/>
</dbReference>
<evidence type="ECO:0000313" key="10">
    <source>
        <dbReference type="Proteomes" id="UP000422108"/>
    </source>
</evidence>
<sequence>MYAGVKGDAEQNALQHFISLFRVVPIDAAIGKAGGLYRRDYGKSHGVGLADAILAATAESENAELKTLNIKHYPMFKTP</sequence>
<dbReference type="Proteomes" id="UP000422108">
    <property type="component" value="Chromosome"/>
</dbReference>
<dbReference type="RefSeq" id="WP_197743388.1">
    <property type="nucleotide sequence ID" value="NZ_AP021879.1"/>
</dbReference>
<dbReference type="PANTHER" id="PTHR33653:SF1">
    <property type="entry name" value="RIBONUCLEASE VAPC2"/>
    <property type="match status" value="1"/>
</dbReference>
<dbReference type="GO" id="GO:0004518">
    <property type="term" value="F:nuclease activity"/>
    <property type="evidence" value="ECO:0007669"/>
    <property type="project" value="UniProtKB-KW"/>
</dbReference>
<gene>
    <name evidence="9" type="ORF">DSCOOX_48800</name>
</gene>
<evidence type="ECO:0000313" key="9">
    <source>
        <dbReference type="EMBL" id="BBO91700.1"/>
    </source>
</evidence>
<evidence type="ECO:0000256" key="2">
    <source>
        <dbReference type="ARBA" id="ARBA00022649"/>
    </source>
</evidence>
<dbReference type="GO" id="GO:0046872">
    <property type="term" value="F:metal ion binding"/>
    <property type="evidence" value="ECO:0007669"/>
    <property type="project" value="UniProtKB-KW"/>
</dbReference>
<feature type="domain" description="PIN" evidence="8">
    <location>
        <begin position="8"/>
        <end position="65"/>
    </location>
</feature>
<keyword evidence="10" id="KW-1185">Reference proteome</keyword>
<dbReference type="InterPro" id="IPR002716">
    <property type="entry name" value="PIN_dom"/>
</dbReference>
<evidence type="ECO:0000256" key="7">
    <source>
        <dbReference type="ARBA" id="ARBA00038093"/>
    </source>
</evidence>
<evidence type="ECO:0000256" key="4">
    <source>
        <dbReference type="ARBA" id="ARBA00022723"/>
    </source>
</evidence>
<evidence type="ECO:0000256" key="5">
    <source>
        <dbReference type="ARBA" id="ARBA00022801"/>
    </source>
</evidence>
<protein>
    <recommendedName>
        <fullName evidence="8">PIN domain-containing protein</fullName>
    </recommendedName>
</protein>
<organism evidence="9 10">
    <name type="scientific">Desulfosarcina ovata subsp. ovata</name>
    <dbReference type="NCBI Taxonomy" id="2752305"/>
    <lineage>
        <taxon>Bacteria</taxon>
        <taxon>Pseudomonadati</taxon>
        <taxon>Thermodesulfobacteriota</taxon>
        <taxon>Desulfobacteria</taxon>
        <taxon>Desulfobacterales</taxon>
        <taxon>Desulfosarcinaceae</taxon>
        <taxon>Desulfosarcina</taxon>
    </lineage>
</organism>
<dbReference type="EMBL" id="AP021879">
    <property type="protein sequence ID" value="BBO91700.1"/>
    <property type="molecule type" value="Genomic_DNA"/>
</dbReference>
<evidence type="ECO:0000256" key="6">
    <source>
        <dbReference type="ARBA" id="ARBA00022842"/>
    </source>
</evidence>
<comment type="similarity">
    <text evidence="7">Belongs to the PINc/VapC protein family.</text>
</comment>
<dbReference type="AlphaFoldDB" id="A0A5K8AII6"/>
<reference evidence="9 10" key="1">
    <citation type="submission" date="2019-11" db="EMBL/GenBank/DDBJ databases">
        <title>Comparative genomics of hydrocarbon-degrading Desulfosarcina strains.</title>
        <authorList>
            <person name="Watanabe M."/>
            <person name="Kojima H."/>
            <person name="Fukui M."/>
        </authorList>
    </citation>
    <scope>NUCLEOTIDE SEQUENCE [LARGE SCALE GENOMIC DNA]</scope>
    <source>
        <strain evidence="10">oXyS1</strain>
    </source>
</reference>
<dbReference type="InterPro" id="IPR029060">
    <property type="entry name" value="PIN-like_dom_sf"/>
</dbReference>
<keyword evidence="6" id="KW-0460">Magnesium</keyword>
<comment type="cofactor">
    <cofactor evidence="1">
        <name>Mg(2+)</name>
        <dbReference type="ChEBI" id="CHEBI:18420"/>
    </cofactor>
</comment>
<proteinExistence type="inferred from homology"/>
<keyword evidence="5" id="KW-0378">Hydrolase</keyword>